<name>A0AAV7L2T9_PLEWA</name>
<gene>
    <name evidence="2" type="ORF">NDU88_004913</name>
</gene>
<comment type="caution">
    <text evidence="2">The sequence shown here is derived from an EMBL/GenBank/DDBJ whole genome shotgun (WGS) entry which is preliminary data.</text>
</comment>
<keyword evidence="3" id="KW-1185">Reference proteome</keyword>
<evidence type="ECO:0000313" key="2">
    <source>
        <dbReference type="EMBL" id="KAJ1084767.1"/>
    </source>
</evidence>
<reference evidence="2" key="1">
    <citation type="journal article" date="2022" name="bioRxiv">
        <title>Sequencing and chromosome-scale assembly of the giantPleurodeles waltlgenome.</title>
        <authorList>
            <person name="Brown T."/>
            <person name="Elewa A."/>
            <person name="Iarovenko S."/>
            <person name="Subramanian E."/>
            <person name="Araus A.J."/>
            <person name="Petzold A."/>
            <person name="Susuki M."/>
            <person name="Suzuki K.-i.T."/>
            <person name="Hayashi T."/>
            <person name="Toyoda A."/>
            <person name="Oliveira C."/>
            <person name="Osipova E."/>
            <person name="Leigh N.D."/>
            <person name="Simon A."/>
            <person name="Yun M.H."/>
        </authorList>
    </citation>
    <scope>NUCLEOTIDE SEQUENCE</scope>
    <source>
        <strain evidence="2">20211129_DDA</strain>
        <tissue evidence="2">Liver</tissue>
    </source>
</reference>
<sequence>MGRQVVPLEEADSDEAEGHNIQRTREELNKVTSVDKDEEDWSEECWMPSASKQKPTKPLETYGFVGE</sequence>
<accession>A0AAV7L2T9</accession>
<evidence type="ECO:0000256" key="1">
    <source>
        <dbReference type="SAM" id="MobiDB-lite"/>
    </source>
</evidence>
<feature type="region of interest" description="Disordered" evidence="1">
    <location>
        <begin position="1"/>
        <end position="67"/>
    </location>
</feature>
<dbReference type="Proteomes" id="UP001066276">
    <property type="component" value="Chromosome 12"/>
</dbReference>
<dbReference type="AlphaFoldDB" id="A0AAV7L2T9"/>
<proteinExistence type="predicted"/>
<feature type="compositionally biased region" description="Basic and acidic residues" evidence="1">
    <location>
        <begin position="16"/>
        <end position="35"/>
    </location>
</feature>
<dbReference type="EMBL" id="JANPWB010000016">
    <property type="protein sequence ID" value="KAJ1084767.1"/>
    <property type="molecule type" value="Genomic_DNA"/>
</dbReference>
<organism evidence="2 3">
    <name type="scientific">Pleurodeles waltl</name>
    <name type="common">Iberian ribbed newt</name>
    <dbReference type="NCBI Taxonomy" id="8319"/>
    <lineage>
        <taxon>Eukaryota</taxon>
        <taxon>Metazoa</taxon>
        <taxon>Chordata</taxon>
        <taxon>Craniata</taxon>
        <taxon>Vertebrata</taxon>
        <taxon>Euteleostomi</taxon>
        <taxon>Amphibia</taxon>
        <taxon>Batrachia</taxon>
        <taxon>Caudata</taxon>
        <taxon>Salamandroidea</taxon>
        <taxon>Salamandridae</taxon>
        <taxon>Pleurodelinae</taxon>
        <taxon>Pleurodeles</taxon>
    </lineage>
</organism>
<protein>
    <submittedName>
        <fullName evidence="2">Uncharacterized protein</fullName>
    </submittedName>
</protein>
<evidence type="ECO:0000313" key="3">
    <source>
        <dbReference type="Proteomes" id="UP001066276"/>
    </source>
</evidence>